<keyword evidence="2" id="KW-1185">Reference proteome</keyword>
<name>A0ACC1MPP1_9PEZI</name>
<organism evidence="1 2">
    <name type="scientific">Xylaria curta</name>
    <dbReference type="NCBI Taxonomy" id="42375"/>
    <lineage>
        <taxon>Eukaryota</taxon>
        <taxon>Fungi</taxon>
        <taxon>Dikarya</taxon>
        <taxon>Ascomycota</taxon>
        <taxon>Pezizomycotina</taxon>
        <taxon>Sordariomycetes</taxon>
        <taxon>Xylariomycetidae</taxon>
        <taxon>Xylariales</taxon>
        <taxon>Xylariaceae</taxon>
        <taxon>Xylaria</taxon>
    </lineage>
</organism>
<evidence type="ECO:0000313" key="1">
    <source>
        <dbReference type="EMBL" id="KAJ2968668.1"/>
    </source>
</evidence>
<protein>
    <submittedName>
        <fullName evidence="1">Uncharacterized protein</fullName>
    </submittedName>
</protein>
<evidence type="ECO:0000313" key="2">
    <source>
        <dbReference type="Proteomes" id="UP001143856"/>
    </source>
</evidence>
<sequence>MSFQKRDMPESRPSGSNGGKGNSKPNGTSSNFRTDAAISASRPNRERVLQPWVAPSGSEGIDMTLEKSTGGRSWDQFAVNERQFGIKTTYDENIYTTAIDKSHPQYKERLAKADKAAKEIENSATTTAHHAEERQMNFTGGDEAGDNEEDKYSGVKRQDLPALTNRETKYTPPARRAPAAASNVKGAPVDPAIISSQLRTPKTQATSKQEEPKAQTAPIAEATPVPSIQTPEPRSDAKPENLQKSAEVKPVNQVTPLKPLTTSRTISPLAKDAQTPVPNATATVERDVLKDFKNFAQQQRMTVDKARHTKAKADKEVKLIELKRFADTFKLPTPVPLDLIGIIAKDPAKQREIQEKANRDAIEVAKRKAEEAKEKEKKGSPKSGRNPIKCPLRRIR</sequence>
<reference evidence="1" key="1">
    <citation type="submission" date="2022-10" db="EMBL/GenBank/DDBJ databases">
        <title>Genome Sequence of Xylaria curta.</title>
        <authorList>
            <person name="Buettner E."/>
        </authorList>
    </citation>
    <scope>NUCLEOTIDE SEQUENCE</scope>
    <source>
        <strain evidence="1">Babe10</strain>
    </source>
</reference>
<dbReference type="EMBL" id="JAPDGR010004257">
    <property type="protein sequence ID" value="KAJ2968668.1"/>
    <property type="molecule type" value="Genomic_DNA"/>
</dbReference>
<proteinExistence type="predicted"/>
<gene>
    <name evidence="1" type="ORF">NUW58_g10174</name>
</gene>
<dbReference type="Proteomes" id="UP001143856">
    <property type="component" value="Unassembled WGS sequence"/>
</dbReference>
<accession>A0ACC1MPP1</accession>
<comment type="caution">
    <text evidence="1">The sequence shown here is derived from an EMBL/GenBank/DDBJ whole genome shotgun (WGS) entry which is preliminary data.</text>
</comment>